<sequence>MASVSKDFEEYLTHMENDMEVREQIRTKVRELDQISREITAVLEKIHQLNVSDDIPAICQQIDDFYSQTVVLKYKELSSVIPSEAYYKYSNMWTFTTQKLVFVVAMRHYLLSESLLTRDEAADKLGISTTHASGGFHLDLEDYFGGVIQMSNELARFTVTSVTRGDYKRPLQIAALLNVLNAGFRLLNLKNDGLRKKFDSLKYDIKKVEGVVDDLSIRNFYNEEESK</sequence>
<dbReference type="GO" id="GO:0004519">
    <property type="term" value="F:endonuclease activity"/>
    <property type="evidence" value="ECO:0007669"/>
    <property type="project" value="UniProtKB-KW"/>
</dbReference>
<evidence type="ECO:0000256" key="5">
    <source>
        <dbReference type="ARBA" id="ARBA00022196"/>
    </source>
</evidence>
<dbReference type="GO" id="GO:0043565">
    <property type="term" value="F:sequence-specific DNA binding"/>
    <property type="evidence" value="ECO:0007669"/>
    <property type="project" value="InterPro"/>
</dbReference>
<keyword evidence="10" id="KW-0694">RNA-binding</keyword>
<dbReference type="InterPro" id="IPR016069">
    <property type="entry name" value="Translin_C"/>
</dbReference>
<proteinExistence type="evidence at transcript level"/>
<dbReference type="Gene3D" id="1.20.58.200">
    <property type="entry name" value="Translin, domain 2"/>
    <property type="match status" value="1"/>
</dbReference>
<name>C1BNK3_CALRO</name>
<dbReference type="AlphaFoldDB" id="C1BNK3"/>
<evidence type="ECO:0000256" key="3">
    <source>
        <dbReference type="ARBA" id="ARBA00005902"/>
    </source>
</evidence>
<dbReference type="SUPFAM" id="SSF74784">
    <property type="entry name" value="Translin"/>
    <property type="match status" value="1"/>
</dbReference>
<dbReference type="GO" id="GO:0016070">
    <property type="term" value="P:RNA metabolic process"/>
    <property type="evidence" value="ECO:0007669"/>
    <property type="project" value="InterPro"/>
</dbReference>
<keyword evidence="11" id="KW-0238">DNA-binding</keyword>
<evidence type="ECO:0000256" key="6">
    <source>
        <dbReference type="ARBA" id="ARBA00022490"/>
    </source>
</evidence>
<dbReference type="InterPro" id="IPR002848">
    <property type="entry name" value="Translin_fam"/>
</dbReference>
<dbReference type="InterPro" id="IPR033956">
    <property type="entry name" value="Translin"/>
</dbReference>
<dbReference type="InterPro" id="IPR036081">
    <property type="entry name" value="Translin_sf"/>
</dbReference>
<reference evidence="17" key="1">
    <citation type="submission" date="2009-03" db="EMBL/GenBank/DDBJ databases">
        <title>Caligus rogercresseyi ESTs and full-length cDNAs.</title>
        <authorList>
            <person name="Yasuike M."/>
            <person name="von Schalburg K."/>
            <person name="Cooper G."/>
            <person name="Leong J."/>
            <person name="Jones S.R.M."/>
            <person name="Koop B.F."/>
        </authorList>
    </citation>
    <scope>NUCLEOTIDE SEQUENCE</scope>
    <source>
        <tissue evidence="17">Whole body</tissue>
    </source>
</reference>
<keyword evidence="9" id="KW-0378">Hydrolase</keyword>
<dbReference type="GO" id="GO:0005737">
    <property type="term" value="C:cytoplasm"/>
    <property type="evidence" value="ECO:0007669"/>
    <property type="project" value="UniProtKB-SubCell"/>
</dbReference>
<evidence type="ECO:0000256" key="13">
    <source>
        <dbReference type="ARBA" id="ARBA00025374"/>
    </source>
</evidence>
<evidence type="ECO:0000256" key="16">
    <source>
        <dbReference type="PIRSR" id="PIRSR602848-1"/>
    </source>
</evidence>
<evidence type="ECO:0000256" key="11">
    <source>
        <dbReference type="ARBA" id="ARBA00023125"/>
    </source>
</evidence>
<evidence type="ECO:0000256" key="15">
    <source>
        <dbReference type="ARBA" id="ARBA00030513"/>
    </source>
</evidence>
<dbReference type="GO" id="GO:0003723">
    <property type="term" value="F:RNA binding"/>
    <property type="evidence" value="ECO:0007669"/>
    <property type="project" value="UniProtKB-KW"/>
</dbReference>
<evidence type="ECO:0000256" key="1">
    <source>
        <dbReference type="ARBA" id="ARBA00004123"/>
    </source>
</evidence>
<dbReference type="Gene3D" id="1.20.58.190">
    <property type="entry name" value="Translin, domain 1"/>
    <property type="match status" value="1"/>
</dbReference>
<organism evidence="17">
    <name type="scientific">Caligus rogercresseyi</name>
    <name type="common">Sea louse</name>
    <dbReference type="NCBI Taxonomy" id="217165"/>
    <lineage>
        <taxon>Eukaryota</taxon>
        <taxon>Metazoa</taxon>
        <taxon>Ecdysozoa</taxon>
        <taxon>Arthropoda</taxon>
        <taxon>Crustacea</taxon>
        <taxon>Multicrustacea</taxon>
        <taxon>Hexanauplia</taxon>
        <taxon>Copepoda</taxon>
        <taxon>Siphonostomatoida</taxon>
        <taxon>Caligidae</taxon>
        <taxon>Caligus</taxon>
    </lineage>
</organism>
<keyword evidence="16" id="KW-0460">Magnesium</keyword>
<comment type="subcellular location">
    <subcellularLocation>
        <location evidence="2">Cytoplasm</location>
    </subcellularLocation>
    <subcellularLocation>
        <location evidence="1">Nucleus</location>
    </subcellularLocation>
</comment>
<keyword evidence="6" id="KW-0963">Cytoplasm</keyword>
<evidence type="ECO:0000313" key="17">
    <source>
        <dbReference type="EMBL" id="ACO10606.1"/>
    </source>
</evidence>
<dbReference type="CDD" id="cd14819">
    <property type="entry name" value="Translin"/>
    <property type="match status" value="1"/>
</dbReference>
<comment type="function">
    <text evidence="14">Exhibits both single-stranded and double-stranded endoribonuclease activity. May act as an activator of RNA-induced silencing complex (RISC) by facilitating endonucleolytic cleavage of the siRNA passenger strand.</text>
</comment>
<accession>C1BNK3</accession>
<dbReference type="GO" id="GO:0003697">
    <property type="term" value="F:single-stranded DNA binding"/>
    <property type="evidence" value="ECO:0007669"/>
    <property type="project" value="InterPro"/>
</dbReference>
<comment type="similarity">
    <text evidence="3">Belongs to the translin family.</text>
</comment>
<dbReference type="Pfam" id="PF01997">
    <property type="entry name" value="Translin"/>
    <property type="match status" value="1"/>
</dbReference>
<evidence type="ECO:0000256" key="7">
    <source>
        <dbReference type="ARBA" id="ARBA00022722"/>
    </source>
</evidence>
<protein>
    <recommendedName>
        <fullName evidence="5">Translin</fullName>
    </recommendedName>
    <alternativeName>
        <fullName evidence="15">Component 3 of promoter of RISC</fullName>
    </alternativeName>
</protein>
<dbReference type="GO" id="GO:0046872">
    <property type="term" value="F:metal ion binding"/>
    <property type="evidence" value="ECO:0007669"/>
    <property type="project" value="UniProtKB-KW"/>
</dbReference>
<dbReference type="PANTHER" id="PTHR10741">
    <property type="entry name" value="TRANSLIN AND TRANSLIN ASSOCIATED PROTEIN X"/>
    <property type="match status" value="1"/>
</dbReference>
<evidence type="ECO:0000256" key="2">
    <source>
        <dbReference type="ARBA" id="ARBA00004496"/>
    </source>
</evidence>
<evidence type="ECO:0000256" key="4">
    <source>
        <dbReference type="ARBA" id="ARBA00011685"/>
    </source>
</evidence>
<dbReference type="FunFam" id="1.20.58.200:FF:000002">
    <property type="entry name" value="Putative translin"/>
    <property type="match status" value="1"/>
</dbReference>
<evidence type="ECO:0000256" key="12">
    <source>
        <dbReference type="ARBA" id="ARBA00023242"/>
    </source>
</evidence>
<feature type="binding site" evidence="16">
    <location>
        <position position="153"/>
    </location>
    <ligand>
        <name>Mg(2+)</name>
        <dbReference type="ChEBI" id="CHEBI:18420"/>
    </ligand>
</feature>
<dbReference type="GO" id="GO:0005634">
    <property type="term" value="C:nucleus"/>
    <property type="evidence" value="ECO:0007669"/>
    <property type="project" value="UniProtKB-SubCell"/>
</dbReference>
<dbReference type="GO" id="GO:0016787">
    <property type="term" value="F:hydrolase activity"/>
    <property type="evidence" value="ECO:0007669"/>
    <property type="project" value="UniProtKB-KW"/>
</dbReference>
<keyword evidence="12" id="KW-0539">Nucleus</keyword>
<evidence type="ECO:0000256" key="14">
    <source>
        <dbReference type="ARBA" id="ARBA00025410"/>
    </source>
</evidence>
<evidence type="ECO:0000256" key="8">
    <source>
        <dbReference type="ARBA" id="ARBA00022759"/>
    </source>
</evidence>
<gene>
    <name evidence="17" type="primary">TSN</name>
</gene>
<keyword evidence="16" id="KW-0479">Metal-binding</keyword>
<comment type="function">
    <text evidence="13">DNA-binding protein that specifically recognizes consensus sequences at the breakpoint junctions in chromosomal translocations, mostly involving immunoglobulin (Ig)/T-cell receptor gene segments. Seems to recognize single-stranded DNA ends generated by staggered breaks occurring at recombination hot spots.</text>
</comment>
<keyword evidence="8" id="KW-0255">Endonuclease</keyword>
<dbReference type="EMBL" id="BT076182">
    <property type="protein sequence ID" value="ACO10606.1"/>
    <property type="molecule type" value="mRNA"/>
</dbReference>
<dbReference type="InterPro" id="IPR016068">
    <property type="entry name" value="Translin_N"/>
</dbReference>
<evidence type="ECO:0000256" key="9">
    <source>
        <dbReference type="ARBA" id="ARBA00022801"/>
    </source>
</evidence>
<dbReference type="FunFam" id="1.20.58.190:FF:000001">
    <property type="entry name" value="Translin"/>
    <property type="match status" value="1"/>
</dbReference>
<comment type="subunit">
    <text evidence="4">Ring-shaped heterooctamer of six TSN and two TSNAX subunits, DNA/RNA binding occurs inside the ring.</text>
</comment>
<evidence type="ECO:0000256" key="10">
    <source>
        <dbReference type="ARBA" id="ARBA00022884"/>
    </source>
</evidence>
<keyword evidence="7" id="KW-0540">Nuclease</keyword>